<dbReference type="SUPFAM" id="SSF52833">
    <property type="entry name" value="Thioredoxin-like"/>
    <property type="match status" value="1"/>
</dbReference>
<dbReference type="PANTHER" id="PTHR45694:SF18">
    <property type="entry name" value="GLUTAREDOXIN-1-RELATED"/>
    <property type="match status" value="1"/>
</dbReference>
<dbReference type="InterPro" id="IPR036249">
    <property type="entry name" value="Thioredoxin-like_sf"/>
</dbReference>
<dbReference type="GO" id="GO:0015038">
    <property type="term" value="F:glutathione disulfide oxidoreductase activity"/>
    <property type="evidence" value="ECO:0007669"/>
    <property type="project" value="TreeGrafter"/>
</dbReference>
<protein>
    <recommendedName>
        <fullName evidence="2">Glutaredoxin domain-containing protein</fullName>
    </recommendedName>
</protein>
<dbReference type="AlphaFoldDB" id="A0A7S2ZW33"/>
<evidence type="ECO:0000313" key="1">
    <source>
        <dbReference type="EMBL" id="CAE0053244.1"/>
    </source>
</evidence>
<evidence type="ECO:0008006" key="2">
    <source>
        <dbReference type="Google" id="ProtNLM"/>
    </source>
</evidence>
<dbReference type="GO" id="GO:0005737">
    <property type="term" value="C:cytoplasm"/>
    <property type="evidence" value="ECO:0007669"/>
    <property type="project" value="TreeGrafter"/>
</dbReference>
<gene>
    <name evidence="1" type="ORF">RMAR00112_LOCUS21272</name>
</gene>
<sequence length="135" mass="15056">MAARNTEMIFKDCLRESVVIFCTSSCNSTREVRYELAVAREGIPGVRKSTVVHLDRIRGGRALRKYLVETTNVKSGPIVFIDGKLVGSADEVKRLYRAGELRGMIAEAVRKSRLRRGHSSSVQYDSQLPIVSQDA</sequence>
<dbReference type="EMBL" id="HBHW01027474">
    <property type="protein sequence ID" value="CAE0053244.1"/>
    <property type="molecule type" value="Transcribed_RNA"/>
</dbReference>
<dbReference type="Gene3D" id="3.40.30.10">
    <property type="entry name" value="Glutaredoxin"/>
    <property type="match status" value="1"/>
</dbReference>
<name>A0A7S2ZW33_9RHOD</name>
<dbReference type="PROSITE" id="PS51354">
    <property type="entry name" value="GLUTAREDOXIN_2"/>
    <property type="match status" value="1"/>
</dbReference>
<dbReference type="GO" id="GO:0034599">
    <property type="term" value="P:cellular response to oxidative stress"/>
    <property type="evidence" value="ECO:0007669"/>
    <property type="project" value="TreeGrafter"/>
</dbReference>
<proteinExistence type="predicted"/>
<accession>A0A7S2ZW33</accession>
<dbReference type="PANTHER" id="PTHR45694">
    <property type="entry name" value="GLUTAREDOXIN 2"/>
    <property type="match status" value="1"/>
</dbReference>
<reference evidence="1" key="1">
    <citation type="submission" date="2021-01" db="EMBL/GenBank/DDBJ databases">
        <authorList>
            <person name="Corre E."/>
            <person name="Pelletier E."/>
            <person name="Niang G."/>
            <person name="Scheremetjew M."/>
            <person name="Finn R."/>
            <person name="Kale V."/>
            <person name="Holt S."/>
            <person name="Cochrane G."/>
            <person name="Meng A."/>
            <person name="Brown T."/>
            <person name="Cohen L."/>
        </authorList>
    </citation>
    <scope>NUCLEOTIDE SEQUENCE</scope>
    <source>
        <strain evidence="1">CCMP 769</strain>
    </source>
</reference>
<organism evidence="1">
    <name type="scientific">Rhodosorus marinus</name>
    <dbReference type="NCBI Taxonomy" id="101924"/>
    <lineage>
        <taxon>Eukaryota</taxon>
        <taxon>Rhodophyta</taxon>
        <taxon>Stylonematophyceae</taxon>
        <taxon>Stylonematales</taxon>
        <taxon>Stylonemataceae</taxon>
        <taxon>Rhodosorus</taxon>
    </lineage>
</organism>